<sequence length="359" mass="39690">MFLVKVKYLWAIAPYYSAETQPQMAHPIPALRMALENDKDRFMETFYLTKKMSLKGKVAIVTGASRGIGKGIALQLGEAGATVYITGRKPENYDDGTKLFKFSTLEETAQEITKRGGKGIAKYVDHSDAKSVKEFFDQVEKEQNGKLDILVNNAYAAVPYIFGNVTKKFYELEPEYTWDIINNVGLRNNYIAATYATRIFLKQKSGFIVFISSVGGKSFLFNTAYGVGKAANDRLAADLGAELRGTGISVVSLWPGAVKTEIVEQAVLKNEKGVDETSKKLFNQGESIEFPGKAIVALANDPELTKFSGKIFNTATLAKKYNLHDLDGSQPLAYPGHQEYIDFINKTRVDDASVELPKV</sequence>
<protein>
    <submittedName>
        <fullName evidence="2">Dehydrogenase/reductase SDR family member 1</fullName>
    </submittedName>
</protein>
<name>A0AC34RI57_9BILA</name>
<proteinExistence type="predicted"/>
<evidence type="ECO:0000313" key="1">
    <source>
        <dbReference type="Proteomes" id="UP000887576"/>
    </source>
</evidence>
<reference evidence="2" key="1">
    <citation type="submission" date="2022-11" db="UniProtKB">
        <authorList>
            <consortium name="WormBaseParasite"/>
        </authorList>
    </citation>
    <scope>IDENTIFICATION</scope>
</reference>
<accession>A0AC34RI57</accession>
<organism evidence="1 2">
    <name type="scientific">Panagrolaimus sp. JU765</name>
    <dbReference type="NCBI Taxonomy" id="591449"/>
    <lineage>
        <taxon>Eukaryota</taxon>
        <taxon>Metazoa</taxon>
        <taxon>Ecdysozoa</taxon>
        <taxon>Nematoda</taxon>
        <taxon>Chromadorea</taxon>
        <taxon>Rhabditida</taxon>
        <taxon>Tylenchina</taxon>
        <taxon>Panagrolaimomorpha</taxon>
        <taxon>Panagrolaimoidea</taxon>
        <taxon>Panagrolaimidae</taxon>
        <taxon>Panagrolaimus</taxon>
    </lineage>
</organism>
<dbReference type="WBParaSite" id="JU765_v2.g721.t1">
    <property type="protein sequence ID" value="JU765_v2.g721.t1"/>
    <property type="gene ID" value="JU765_v2.g721"/>
</dbReference>
<evidence type="ECO:0000313" key="2">
    <source>
        <dbReference type="WBParaSite" id="JU765_v2.g721.t1"/>
    </source>
</evidence>
<dbReference type="Proteomes" id="UP000887576">
    <property type="component" value="Unplaced"/>
</dbReference>